<comment type="caution">
    <text evidence="4">The sequence shown here is derived from an EMBL/GenBank/DDBJ whole genome shotgun (WGS) entry which is preliminary data.</text>
</comment>
<comment type="similarity">
    <text evidence="1">Belongs to the transferase hexapeptide repeat family.</text>
</comment>
<dbReference type="EMBL" id="CAOQHR010000006">
    <property type="protein sequence ID" value="CAI6335980.1"/>
    <property type="molecule type" value="Genomic_DNA"/>
</dbReference>
<dbReference type="Pfam" id="PF12464">
    <property type="entry name" value="Mac"/>
    <property type="match status" value="1"/>
</dbReference>
<keyword evidence="2" id="KW-0808">Transferase</keyword>
<dbReference type="AlphaFoldDB" id="A0A9W4UHB6"/>
<evidence type="ECO:0000256" key="2">
    <source>
        <dbReference type="ARBA" id="ARBA00022679"/>
    </source>
</evidence>
<accession>A0A9W4UHB6</accession>
<sequence>MAAENKNAHEIALAKQLKHIPWCEEYEKMISGMLYDSFQLSLSAARFKARTFAHRYNQYFPEPSTNPTFETLQADRFTMLEGILGRVGPGCLIEPPFYVVSKSKGLLVEQRIV</sequence>
<dbReference type="Gene3D" id="2.160.10.10">
    <property type="entry name" value="Hexapeptide repeat proteins"/>
    <property type="match status" value="1"/>
</dbReference>
<proteinExistence type="inferred from homology"/>
<dbReference type="Proteomes" id="UP001152607">
    <property type="component" value="Unassembled WGS sequence"/>
</dbReference>
<dbReference type="OrthoDB" id="25818at2759"/>
<evidence type="ECO:0000259" key="3">
    <source>
        <dbReference type="SMART" id="SM01266"/>
    </source>
</evidence>
<feature type="domain" description="Maltose/galactoside acetyltransferase" evidence="3">
    <location>
        <begin position="26"/>
        <end position="89"/>
    </location>
</feature>
<organism evidence="4 5">
    <name type="scientific">Periconia digitata</name>
    <dbReference type="NCBI Taxonomy" id="1303443"/>
    <lineage>
        <taxon>Eukaryota</taxon>
        <taxon>Fungi</taxon>
        <taxon>Dikarya</taxon>
        <taxon>Ascomycota</taxon>
        <taxon>Pezizomycotina</taxon>
        <taxon>Dothideomycetes</taxon>
        <taxon>Pleosporomycetidae</taxon>
        <taxon>Pleosporales</taxon>
        <taxon>Massarineae</taxon>
        <taxon>Periconiaceae</taxon>
        <taxon>Periconia</taxon>
    </lineage>
</organism>
<dbReference type="GO" id="GO:0016407">
    <property type="term" value="F:acetyltransferase activity"/>
    <property type="evidence" value="ECO:0007669"/>
    <property type="project" value="InterPro"/>
</dbReference>
<gene>
    <name evidence="4" type="ORF">PDIGIT_LOCUS9068</name>
</gene>
<evidence type="ECO:0000313" key="4">
    <source>
        <dbReference type="EMBL" id="CAI6335980.1"/>
    </source>
</evidence>
<reference evidence="4" key="1">
    <citation type="submission" date="2023-01" db="EMBL/GenBank/DDBJ databases">
        <authorList>
            <person name="Van Ghelder C."/>
            <person name="Rancurel C."/>
        </authorList>
    </citation>
    <scope>NUCLEOTIDE SEQUENCE</scope>
    <source>
        <strain evidence="4">CNCM I-4278</strain>
    </source>
</reference>
<protein>
    <recommendedName>
        <fullName evidence="3">Maltose/galactoside acetyltransferase domain-containing protein</fullName>
    </recommendedName>
</protein>
<keyword evidence="5" id="KW-1185">Reference proteome</keyword>
<dbReference type="InterPro" id="IPR024688">
    <property type="entry name" value="Mac_dom"/>
</dbReference>
<evidence type="ECO:0000256" key="1">
    <source>
        <dbReference type="ARBA" id="ARBA00007274"/>
    </source>
</evidence>
<dbReference type="SMART" id="SM01266">
    <property type="entry name" value="Mac"/>
    <property type="match status" value="1"/>
</dbReference>
<name>A0A9W4UHB6_9PLEO</name>
<evidence type="ECO:0000313" key="5">
    <source>
        <dbReference type="Proteomes" id="UP001152607"/>
    </source>
</evidence>